<name>A0ACC3NRK3_9PEZI</name>
<evidence type="ECO:0000313" key="1">
    <source>
        <dbReference type="EMBL" id="KAK3721707.1"/>
    </source>
</evidence>
<evidence type="ECO:0000313" key="2">
    <source>
        <dbReference type="Proteomes" id="UP001281147"/>
    </source>
</evidence>
<accession>A0ACC3NRK3</accession>
<protein>
    <submittedName>
        <fullName evidence="1">Uncharacterized protein</fullName>
    </submittedName>
</protein>
<reference evidence="1" key="1">
    <citation type="submission" date="2023-07" db="EMBL/GenBank/DDBJ databases">
        <title>Black Yeasts Isolated from many extreme environments.</title>
        <authorList>
            <person name="Coleine C."/>
            <person name="Stajich J.E."/>
            <person name="Selbmann L."/>
        </authorList>
    </citation>
    <scope>NUCLEOTIDE SEQUENCE</scope>
    <source>
        <strain evidence="1">CCFEE 5714</strain>
    </source>
</reference>
<gene>
    <name evidence="1" type="ORF">LTR37_002872</name>
</gene>
<organism evidence="1 2">
    <name type="scientific">Vermiconidia calcicola</name>
    <dbReference type="NCBI Taxonomy" id="1690605"/>
    <lineage>
        <taxon>Eukaryota</taxon>
        <taxon>Fungi</taxon>
        <taxon>Dikarya</taxon>
        <taxon>Ascomycota</taxon>
        <taxon>Pezizomycotina</taxon>
        <taxon>Dothideomycetes</taxon>
        <taxon>Dothideomycetidae</taxon>
        <taxon>Mycosphaerellales</taxon>
        <taxon>Extremaceae</taxon>
        <taxon>Vermiconidia</taxon>
    </lineage>
</organism>
<comment type="caution">
    <text evidence="1">The sequence shown here is derived from an EMBL/GenBank/DDBJ whole genome shotgun (WGS) entry which is preliminary data.</text>
</comment>
<proteinExistence type="predicted"/>
<keyword evidence="2" id="KW-1185">Reference proteome</keyword>
<sequence>MAPLTSHLIALNESTTAETFLSSIAKLGPSERPVYVGKCQHWIHAPHLSANALSGTGSTMLRWDYLVINKASGQDSLALPDALKSLIERIWSITTNHDDSDLENYAEGKATRQNAAVPSLPHGWSANDHSGLDAAVPPPDLEASLGLASYPLGSRKDDGKKPVVLKDFVRDLGTQYSGPVNMFNLLSFVPGQQPRYYQYIAAFRDSVGSKYGGDAIFVGTSVGNWSSKADEQGDGVGWEHDALIHYPSIWHFGKMLDDPGYADADRRFKQGALRDNPIMCCTEVEVTYDE</sequence>
<dbReference type="Proteomes" id="UP001281147">
    <property type="component" value="Unassembled WGS sequence"/>
</dbReference>
<dbReference type="EMBL" id="JAUTXU010000016">
    <property type="protein sequence ID" value="KAK3721707.1"/>
    <property type="molecule type" value="Genomic_DNA"/>
</dbReference>